<comment type="caution">
    <text evidence="3">The sequence shown here is derived from an EMBL/GenBank/DDBJ whole genome shotgun (WGS) entry which is preliminary data.</text>
</comment>
<feature type="signal peptide" evidence="2">
    <location>
        <begin position="1"/>
        <end position="21"/>
    </location>
</feature>
<reference evidence="3 4" key="1">
    <citation type="submission" date="2024-06" db="EMBL/GenBank/DDBJ databases">
        <authorList>
            <person name="Kaempfer P."/>
            <person name="Viver T."/>
        </authorList>
    </citation>
    <scope>NUCLEOTIDE SEQUENCE [LARGE SCALE GENOMIC DNA]</scope>
    <source>
        <strain evidence="3 4">ST-119</strain>
    </source>
</reference>
<dbReference type="EMBL" id="JBELPZ010000005">
    <property type="protein sequence ID" value="MFL9844173.1"/>
    <property type="molecule type" value="Genomic_DNA"/>
</dbReference>
<keyword evidence="4" id="KW-1185">Reference proteome</keyword>
<accession>A0ABW8YYM6</accession>
<protein>
    <recommendedName>
        <fullName evidence="5">TMF family protein</fullName>
    </recommendedName>
</protein>
<evidence type="ECO:0000313" key="4">
    <source>
        <dbReference type="Proteomes" id="UP001629156"/>
    </source>
</evidence>
<name>A0ABW8YYM6_9FLAO</name>
<gene>
    <name evidence="3" type="ORF">ABS766_07045</name>
</gene>
<evidence type="ECO:0000256" key="2">
    <source>
        <dbReference type="SAM" id="SignalP"/>
    </source>
</evidence>
<evidence type="ECO:0008006" key="5">
    <source>
        <dbReference type="Google" id="ProtNLM"/>
    </source>
</evidence>
<feature type="chain" id="PRO_5045184553" description="TMF family protein" evidence="2">
    <location>
        <begin position="22"/>
        <end position="358"/>
    </location>
</feature>
<dbReference type="Proteomes" id="UP001629156">
    <property type="component" value="Unassembled WGS sequence"/>
</dbReference>
<evidence type="ECO:0000256" key="1">
    <source>
        <dbReference type="SAM" id="Coils"/>
    </source>
</evidence>
<keyword evidence="2" id="KW-0732">Signal</keyword>
<organism evidence="3 4">
    <name type="scientific">Flavobacterium rhizosphaerae</name>
    <dbReference type="NCBI Taxonomy" id="3163298"/>
    <lineage>
        <taxon>Bacteria</taxon>
        <taxon>Pseudomonadati</taxon>
        <taxon>Bacteroidota</taxon>
        <taxon>Flavobacteriia</taxon>
        <taxon>Flavobacteriales</taxon>
        <taxon>Flavobacteriaceae</taxon>
        <taxon>Flavobacterium</taxon>
    </lineage>
</organism>
<proteinExistence type="predicted"/>
<evidence type="ECO:0000313" key="3">
    <source>
        <dbReference type="EMBL" id="MFL9844173.1"/>
    </source>
</evidence>
<sequence length="358" mass="38024">MKTKKLFAAAMLLGGIVLSNGQTVTNVATNGLTSYGYDAGSVAGQHSAFYGTNAGQNLSNLGNTAIGHSSGVSVSGSTAKDNSFFGYMTGYSITSGSSNVIMGHRAGTFLTTGNSNTLTGLIAGESTTGGNANAFYGRGAGNKNENGSKNVYLGSNSGFYNEGSNNIFIGYRAGFNFNYNILPSVSNKLLVDNESDNFPIIYGDFDTNKVGVNFDINNVSATSNGFPSTVGTTDLSDYQLFVNGGVLATEVRVALNSSWAWADYVFAKDYKLPTLTEVEQYIAQNGHLPNVPSAKEVKENGIEVGEMAKIQQEKIEELTLYTIAQNKQLEAQQKQLDAQQKEIEELKAAVKALVATKK</sequence>
<keyword evidence="1" id="KW-0175">Coiled coil</keyword>
<feature type="coiled-coil region" evidence="1">
    <location>
        <begin position="322"/>
        <end position="356"/>
    </location>
</feature>
<dbReference type="RefSeq" id="WP_408084426.1">
    <property type="nucleotide sequence ID" value="NZ_JBELPZ010000005.1"/>
</dbReference>